<dbReference type="Pfam" id="PF05103">
    <property type="entry name" value="DivIVA"/>
    <property type="match status" value="1"/>
</dbReference>
<comment type="caution">
    <text evidence="8">The sequence shown here is derived from an EMBL/GenBank/DDBJ whole genome shotgun (WGS) entry which is preliminary data.</text>
</comment>
<evidence type="ECO:0000256" key="1">
    <source>
        <dbReference type="ARBA" id="ARBA00004496"/>
    </source>
</evidence>
<name>A0A7X6DNI0_9BACT</name>
<evidence type="ECO:0000313" key="9">
    <source>
        <dbReference type="Proteomes" id="UP000534783"/>
    </source>
</evidence>
<feature type="coiled-coil region" evidence="7">
    <location>
        <begin position="29"/>
        <end position="63"/>
    </location>
</feature>
<dbReference type="GO" id="GO:0051301">
    <property type="term" value="P:cell division"/>
    <property type="evidence" value="ECO:0007669"/>
    <property type="project" value="UniProtKB-KW"/>
</dbReference>
<keyword evidence="4" id="KW-0132">Cell division</keyword>
<dbReference type="PANTHER" id="PTHR35794">
    <property type="entry name" value="CELL DIVISION PROTEIN DIVIVA"/>
    <property type="match status" value="1"/>
</dbReference>
<evidence type="ECO:0000256" key="6">
    <source>
        <dbReference type="ARBA" id="ARBA00023306"/>
    </source>
</evidence>
<evidence type="ECO:0000256" key="5">
    <source>
        <dbReference type="ARBA" id="ARBA00023054"/>
    </source>
</evidence>
<gene>
    <name evidence="8" type="ORF">MNODULE_06615</name>
</gene>
<evidence type="ECO:0000256" key="2">
    <source>
        <dbReference type="ARBA" id="ARBA00009008"/>
    </source>
</evidence>
<comment type="similarity">
    <text evidence="2">Belongs to the DivIVA family.</text>
</comment>
<evidence type="ECO:0000256" key="7">
    <source>
        <dbReference type="SAM" id="Coils"/>
    </source>
</evidence>
<dbReference type="EMBL" id="VTOW01000001">
    <property type="protein sequence ID" value="NKE70410.1"/>
    <property type="molecule type" value="Genomic_DNA"/>
</dbReference>
<reference evidence="8 9" key="1">
    <citation type="journal article" date="2020" name="Nature">
        <title>Bacterial chemolithoautotrophy via manganese oxidation.</title>
        <authorList>
            <person name="Yu H."/>
            <person name="Leadbetter J.R."/>
        </authorList>
    </citation>
    <scope>NUCLEOTIDE SEQUENCE [LARGE SCALE GENOMIC DNA]</scope>
    <source>
        <strain evidence="8 9">Mn-1</strain>
    </source>
</reference>
<keyword evidence="5 7" id="KW-0175">Coiled coil</keyword>
<dbReference type="AlphaFoldDB" id="A0A7X6DNI0"/>
<dbReference type="Proteomes" id="UP000534783">
    <property type="component" value="Unassembled WGS sequence"/>
</dbReference>
<organism evidence="8 9">
    <name type="scientific">Candidatus Manganitrophus noduliformans</name>
    <dbReference type="NCBI Taxonomy" id="2606439"/>
    <lineage>
        <taxon>Bacteria</taxon>
        <taxon>Pseudomonadati</taxon>
        <taxon>Nitrospirota</taxon>
        <taxon>Nitrospiria</taxon>
        <taxon>Candidatus Troglogloeales</taxon>
        <taxon>Candidatus Manganitrophaceae</taxon>
        <taxon>Candidatus Manganitrophus</taxon>
    </lineage>
</organism>
<evidence type="ECO:0000256" key="4">
    <source>
        <dbReference type="ARBA" id="ARBA00022618"/>
    </source>
</evidence>
<protein>
    <submittedName>
        <fullName evidence="8">DivIVA domain-containing protein</fullName>
    </submittedName>
</protein>
<sequence length="159" mass="18548">MRWTPIDIRQMTFSTGFRGYAQNEIDAFLENLASEIEEILKENADLRERIEDQGQTIAELKKTEGALTNTLLMAQKAIEEMKRSAQKEGDLIIRQAELRAEEITRSAMKEVSQVQGEILNLKRQRDFFVEKIRSLMQNLEKTIQWEDEKANQREEEASL</sequence>
<evidence type="ECO:0000313" key="8">
    <source>
        <dbReference type="EMBL" id="NKE70410.1"/>
    </source>
</evidence>
<dbReference type="InterPro" id="IPR007793">
    <property type="entry name" value="DivIVA_fam"/>
</dbReference>
<accession>A0A7X6DNI0</accession>
<keyword evidence="6" id="KW-0131">Cell cycle</keyword>
<comment type="subcellular location">
    <subcellularLocation>
        <location evidence="1">Cytoplasm</location>
    </subcellularLocation>
</comment>
<dbReference type="InterPro" id="IPR019933">
    <property type="entry name" value="DivIVA_domain"/>
</dbReference>
<keyword evidence="3" id="KW-0963">Cytoplasm</keyword>
<dbReference type="Gene3D" id="6.10.250.660">
    <property type="match status" value="1"/>
</dbReference>
<dbReference type="NCBIfam" id="TIGR03544">
    <property type="entry name" value="DivI1A_domain"/>
    <property type="match status" value="1"/>
</dbReference>
<evidence type="ECO:0000256" key="3">
    <source>
        <dbReference type="ARBA" id="ARBA00022490"/>
    </source>
</evidence>
<dbReference type="PANTHER" id="PTHR35794:SF2">
    <property type="entry name" value="CELL DIVISION PROTEIN DIVIVA"/>
    <property type="match status" value="1"/>
</dbReference>
<dbReference type="RefSeq" id="WP_238339374.1">
    <property type="nucleotide sequence ID" value="NZ_VTOW01000001.1"/>
</dbReference>
<dbReference type="GO" id="GO:0005737">
    <property type="term" value="C:cytoplasm"/>
    <property type="evidence" value="ECO:0007669"/>
    <property type="project" value="UniProtKB-SubCell"/>
</dbReference>
<proteinExistence type="inferred from homology"/>
<keyword evidence="9" id="KW-1185">Reference proteome</keyword>